<evidence type="ECO:0000313" key="2">
    <source>
        <dbReference type="EMBL" id="CAI9106834.1"/>
    </source>
</evidence>
<sequence length="363" mass="41475">MNLMRRMASFGANLTMMLPDELVLECLIRLPGKELGRCKCVCKSWRSIIGSPSFLKAYRNREPILLLMCLPERIRTGIMGRQHVLFRYYSSTLWKPEQKKNTENFKFSHLSDVRTGHSRRGGSITKMVNGLVCLRVCDEPNDGLTIYSVGTGERMSLPCPAQYPGEPISTYHLGYDQTSCRYKLLRLIHPFSHSVTGFLRPIDQPLQAEIITLRPSGSLSTWRKLDHVEFSPLFITGNPSLVAGDGFIWWFSRLGLVTFDLNREKFDKVVQLPQVVLDVIQNHGYVFTKSMGRPAILSFLKDADTFSCCVLLVFEDEKSNKWSKYHVRLPRELGDVEYRIVDAGNLLTGDILFTNVHEKYPDS</sequence>
<reference evidence="2" key="1">
    <citation type="submission" date="2023-03" db="EMBL/GenBank/DDBJ databases">
        <authorList>
            <person name="Julca I."/>
        </authorList>
    </citation>
    <scope>NUCLEOTIDE SEQUENCE</scope>
</reference>
<dbReference type="Gene3D" id="1.20.1280.50">
    <property type="match status" value="1"/>
</dbReference>
<dbReference type="InterPro" id="IPR017451">
    <property type="entry name" value="F-box-assoc_interact_dom"/>
</dbReference>
<name>A0AAV1DG57_OLDCO</name>
<gene>
    <name evidence="2" type="ORF">OLC1_LOCUS15277</name>
</gene>
<dbReference type="SMART" id="SM00256">
    <property type="entry name" value="FBOX"/>
    <property type="match status" value="1"/>
</dbReference>
<dbReference type="InterPro" id="IPR036047">
    <property type="entry name" value="F-box-like_dom_sf"/>
</dbReference>
<evidence type="ECO:0000313" key="3">
    <source>
        <dbReference type="Proteomes" id="UP001161247"/>
    </source>
</evidence>
<feature type="domain" description="F-box" evidence="1">
    <location>
        <begin position="18"/>
        <end position="58"/>
    </location>
</feature>
<accession>A0AAV1DG57</accession>
<proteinExistence type="predicted"/>
<dbReference type="InterPro" id="IPR001810">
    <property type="entry name" value="F-box_dom"/>
</dbReference>
<dbReference type="CDD" id="cd22157">
    <property type="entry name" value="F-box_AtFBW1-like"/>
    <property type="match status" value="1"/>
</dbReference>
<organism evidence="2 3">
    <name type="scientific">Oldenlandia corymbosa var. corymbosa</name>
    <dbReference type="NCBI Taxonomy" id="529605"/>
    <lineage>
        <taxon>Eukaryota</taxon>
        <taxon>Viridiplantae</taxon>
        <taxon>Streptophyta</taxon>
        <taxon>Embryophyta</taxon>
        <taxon>Tracheophyta</taxon>
        <taxon>Spermatophyta</taxon>
        <taxon>Magnoliopsida</taxon>
        <taxon>eudicotyledons</taxon>
        <taxon>Gunneridae</taxon>
        <taxon>Pentapetalae</taxon>
        <taxon>asterids</taxon>
        <taxon>lamiids</taxon>
        <taxon>Gentianales</taxon>
        <taxon>Rubiaceae</taxon>
        <taxon>Rubioideae</taxon>
        <taxon>Spermacoceae</taxon>
        <taxon>Hedyotis-Oldenlandia complex</taxon>
        <taxon>Oldenlandia</taxon>
    </lineage>
</organism>
<dbReference type="Pfam" id="PF00646">
    <property type="entry name" value="F-box"/>
    <property type="match status" value="1"/>
</dbReference>
<dbReference type="PANTHER" id="PTHR31111:SF138">
    <property type="entry name" value="F-BOX ASSOCIATED DOMAIN-CONTAINING PROTEIN"/>
    <property type="match status" value="1"/>
</dbReference>
<dbReference type="NCBIfam" id="TIGR01640">
    <property type="entry name" value="F_box_assoc_1"/>
    <property type="match status" value="1"/>
</dbReference>
<dbReference type="SUPFAM" id="SSF81383">
    <property type="entry name" value="F-box domain"/>
    <property type="match status" value="1"/>
</dbReference>
<protein>
    <submittedName>
        <fullName evidence="2">OLC1v1006067C1</fullName>
    </submittedName>
</protein>
<keyword evidence="3" id="KW-1185">Reference proteome</keyword>
<dbReference type="PANTHER" id="PTHR31111">
    <property type="entry name" value="BNAA05G37150D PROTEIN-RELATED"/>
    <property type="match status" value="1"/>
</dbReference>
<dbReference type="AlphaFoldDB" id="A0AAV1DG57"/>
<dbReference type="Pfam" id="PF08268">
    <property type="entry name" value="FBA_3"/>
    <property type="match status" value="1"/>
</dbReference>
<dbReference type="EMBL" id="OX459122">
    <property type="protein sequence ID" value="CAI9106834.1"/>
    <property type="molecule type" value="Genomic_DNA"/>
</dbReference>
<dbReference type="Proteomes" id="UP001161247">
    <property type="component" value="Chromosome 5"/>
</dbReference>
<dbReference type="InterPro" id="IPR013187">
    <property type="entry name" value="F-box-assoc_dom_typ3"/>
</dbReference>
<evidence type="ECO:0000259" key="1">
    <source>
        <dbReference type="SMART" id="SM00256"/>
    </source>
</evidence>